<keyword evidence="1 2" id="KW-0732">Signal</keyword>
<dbReference type="InterPro" id="IPR052910">
    <property type="entry name" value="ABC-Purine-Binding"/>
</dbReference>
<dbReference type="STRING" id="1125411.W908_05275"/>
<accession>A0A0M4M0C3</accession>
<dbReference type="KEGG" id="tsn:W908_05275"/>
<evidence type="ECO:0000256" key="2">
    <source>
        <dbReference type="SAM" id="SignalP"/>
    </source>
</evidence>
<dbReference type="Proteomes" id="UP000068905">
    <property type="component" value="Chromosome"/>
</dbReference>
<dbReference type="GO" id="GO:0005886">
    <property type="term" value="C:plasma membrane"/>
    <property type="evidence" value="ECO:0007669"/>
    <property type="project" value="InterPro"/>
</dbReference>
<gene>
    <name evidence="4" type="ORF">W908_05275</name>
</gene>
<dbReference type="RefSeq" id="WP_053820225.1">
    <property type="nucleotide sequence ID" value="NZ_CP006911.1"/>
</dbReference>
<reference evidence="4 5" key="1">
    <citation type="journal article" date="2015" name="Genome Announc.">
        <title>Genome Sequence of 'Candidatus Thioglobus singularis' Strain PS1, a Mixotroph from the SUP05 Clade of Marine Gammaproteobacteria.</title>
        <authorList>
            <person name="Marshall K.T."/>
            <person name="Morris R.M."/>
        </authorList>
    </citation>
    <scope>NUCLEOTIDE SEQUENCE [LARGE SCALE GENOMIC DNA]</scope>
    <source>
        <strain evidence="4 5">PS1</strain>
    </source>
</reference>
<feature type="chain" id="PRO_5005798014" evidence="2">
    <location>
        <begin position="28"/>
        <end position="360"/>
    </location>
</feature>
<dbReference type="PANTHER" id="PTHR43208:SF1">
    <property type="entry name" value="ABC TRANSPORTER SUBSTRATE-BINDING PROTEIN"/>
    <property type="match status" value="1"/>
</dbReference>
<evidence type="ECO:0000313" key="5">
    <source>
        <dbReference type="Proteomes" id="UP000068905"/>
    </source>
</evidence>
<name>A0A0M4M0C3_9GAMM</name>
<evidence type="ECO:0000259" key="3">
    <source>
        <dbReference type="Pfam" id="PF02608"/>
    </source>
</evidence>
<feature type="signal peptide" evidence="2">
    <location>
        <begin position="1"/>
        <end position="27"/>
    </location>
</feature>
<feature type="domain" description="ABC transporter substrate-binding protein PnrA-like" evidence="3">
    <location>
        <begin position="30"/>
        <end position="303"/>
    </location>
</feature>
<dbReference type="OrthoDB" id="9769871at2"/>
<dbReference type="AlphaFoldDB" id="A0A0M4M0C3"/>
<keyword evidence="5" id="KW-1185">Reference proteome</keyword>
<dbReference type="Pfam" id="PF02608">
    <property type="entry name" value="Bmp"/>
    <property type="match status" value="1"/>
</dbReference>
<dbReference type="GO" id="GO:0003677">
    <property type="term" value="F:DNA binding"/>
    <property type="evidence" value="ECO:0007669"/>
    <property type="project" value="UniProtKB-KW"/>
</dbReference>
<organism evidence="4 5">
    <name type="scientific">Candidatus Pseudothioglobus singularis PS1</name>
    <dbReference type="NCBI Taxonomy" id="1125411"/>
    <lineage>
        <taxon>Bacteria</taxon>
        <taxon>Pseudomonadati</taxon>
        <taxon>Pseudomonadota</taxon>
        <taxon>Gammaproteobacteria</taxon>
        <taxon>Candidatus Pseudothioglobaceae</taxon>
        <taxon>Candidatus Pseudothioglobus</taxon>
    </lineage>
</organism>
<dbReference type="PANTHER" id="PTHR43208">
    <property type="entry name" value="ABC TRANSPORTER SUBSTRATE-BINDING PROTEIN"/>
    <property type="match status" value="1"/>
</dbReference>
<evidence type="ECO:0000313" key="4">
    <source>
        <dbReference type="EMBL" id="ALE02012.1"/>
    </source>
</evidence>
<dbReference type="PATRIC" id="fig|1125411.7.peg.1039"/>
<keyword evidence="4" id="KW-0238">DNA-binding</keyword>
<proteinExistence type="predicted"/>
<evidence type="ECO:0000256" key="1">
    <source>
        <dbReference type="ARBA" id="ARBA00022729"/>
    </source>
</evidence>
<dbReference type="EMBL" id="CP006911">
    <property type="protein sequence ID" value="ALE02012.1"/>
    <property type="molecule type" value="Genomic_DNA"/>
</dbReference>
<sequence>MSNRRFSSVLKLSILSVVLAFTGSVSADPVKAAFVYIGPTGDHGWTFAHDQGAKYVKEKMGDDVIITTVESVEENSDSERVITSLARKNDIIFTTSFGYMNPTIKVAKRYPNVKFEHATGYMREDNVSVYSARFYEGRHVIGKIAGRMTKNNVIGYIASFPIPEVIRGINSAYLAAKSVNPDVTMKIVWVYTWYDPGKEADAANALIAQGADILMQHTDSTAPMTVAEEKGIHAFGQASDMREWGMNAQLTGIIDDWGPYYLDRVQAVKDGTWESVDVFDGVKQGMVKFAPMNQNMPIDVKNEAMKTIIDLSMGAIHPFTGPINKQDGSPWLAEGETPPNYPDLLTMDFYVEGIDSKYPN</sequence>
<dbReference type="Gene3D" id="3.40.50.2300">
    <property type="match status" value="2"/>
</dbReference>
<dbReference type="CDD" id="cd19963">
    <property type="entry name" value="PBP1_BMP-like"/>
    <property type="match status" value="1"/>
</dbReference>
<protein>
    <submittedName>
        <fullName evidence="4">DNA-binding protein</fullName>
    </submittedName>
</protein>
<dbReference type="InterPro" id="IPR003760">
    <property type="entry name" value="PnrA-like"/>
</dbReference>